<accession>A0A832DIJ3</accession>
<dbReference type="SUPFAM" id="SSF48150">
    <property type="entry name" value="DNA-glycosylase"/>
    <property type="match status" value="1"/>
</dbReference>
<name>A0A832DIJ3_9BACT</name>
<proteinExistence type="predicted"/>
<dbReference type="Pfam" id="PF09674">
    <property type="entry name" value="DUF2400"/>
    <property type="match status" value="1"/>
</dbReference>
<dbReference type="InterPro" id="IPR011257">
    <property type="entry name" value="DNA_glycosylase"/>
</dbReference>
<sequence>MNSLKEKLDHIYENYTSLNVASDPLQIVHNLSDKNDIEIFAFLASVFSYGNVKQINSTLQKIIELTDSKPYHFIKSCSVNNLISIKHRFYSEEDVHRLFLLLTQALKNYDSLYNLFIKGYSDEHINLKQSISAFSNYFLSNYKRQFGEPSLGIKFMFPLPEKGSACKRMNLFLRWMIRKDKLDFGLWNSIPRNKLVIPVDTHIAQISKRLKLTKRKNITWKMAEEITENLKKFDNKDPVKYDFSLCHFNMIYKKLPQKI</sequence>
<dbReference type="EMBL" id="DSVI01000018">
    <property type="protein sequence ID" value="HGT48600.1"/>
    <property type="molecule type" value="Genomic_DNA"/>
</dbReference>
<dbReference type="GO" id="GO:0003824">
    <property type="term" value="F:catalytic activity"/>
    <property type="evidence" value="ECO:0007669"/>
    <property type="project" value="InterPro"/>
</dbReference>
<evidence type="ECO:0000313" key="1">
    <source>
        <dbReference type="EMBL" id="HGT48600.1"/>
    </source>
</evidence>
<dbReference type="GO" id="GO:0006281">
    <property type="term" value="P:DNA repair"/>
    <property type="evidence" value="ECO:0007669"/>
    <property type="project" value="InterPro"/>
</dbReference>
<comment type="caution">
    <text evidence="1">The sequence shown here is derived from an EMBL/GenBank/DDBJ whole genome shotgun (WGS) entry which is preliminary data.</text>
</comment>
<reference evidence="1" key="1">
    <citation type="journal article" date="2020" name="mSystems">
        <title>Genome- and Community-Level Interaction Insights into Carbon Utilization and Element Cycling Functions of Hydrothermarchaeota in Hydrothermal Sediment.</title>
        <authorList>
            <person name="Zhou Z."/>
            <person name="Liu Y."/>
            <person name="Xu W."/>
            <person name="Pan J."/>
            <person name="Luo Z.H."/>
            <person name="Li M."/>
        </authorList>
    </citation>
    <scope>NUCLEOTIDE SEQUENCE [LARGE SCALE GENOMIC DNA]</scope>
    <source>
        <strain evidence="1">SpSt-500</strain>
    </source>
</reference>
<dbReference type="InterPro" id="IPR014127">
    <property type="entry name" value="CHP02757"/>
</dbReference>
<gene>
    <name evidence="1" type="ORF">ENS56_11225</name>
</gene>
<dbReference type="NCBIfam" id="TIGR02757">
    <property type="entry name" value="TIGR02757 family protein"/>
    <property type="match status" value="1"/>
</dbReference>
<dbReference type="AlphaFoldDB" id="A0A832DIJ3"/>
<organism evidence="1">
    <name type="scientific">Ignavibacterium album</name>
    <dbReference type="NCBI Taxonomy" id="591197"/>
    <lineage>
        <taxon>Bacteria</taxon>
        <taxon>Pseudomonadati</taxon>
        <taxon>Ignavibacteriota</taxon>
        <taxon>Ignavibacteria</taxon>
        <taxon>Ignavibacteriales</taxon>
        <taxon>Ignavibacteriaceae</taxon>
        <taxon>Ignavibacterium</taxon>
    </lineage>
</organism>
<protein>
    <submittedName>
        <fullName evidence="1">TIGR02757 family protein</fullName>
    </submittedName>
</protein>